<dbReference type="GO" id="GO:0005975">
    <property type="term" value="P:carbohydrate metabolic process"/>
    <property type="evidence" value="ECO:0007669"/>
    <property type="project" value="InterPro"/>
</dbReference>
<geneLocation type="plasmid" evidence="2">
    <name>psfrenxt3c</name>
</geneLocation>
<dbReference type="InterPro" id="IPR011330">
    <property type="entry name" value="Glyco_hydro/deAcase_b/a-brl"/>
</dbReference>
<evidence type="ECO:0000313" key="2">
    <source>
        <dbReference type="Proteomes" id="UP000239340"/>
    </source>
</evidence>
<organism evidence="1 2">
    <name type="scientific">Rhizobium fredii</name>
    <name type="common">Sinorhizobium fredii</name>
    <dbReference type="NCBI Taxonomy" id="380"/>
    <lineage>
        <taxon>Bacteria</taxon>
        <taxon>Pseudomonadati</taxon>
        <taxon>Pseudomonadota</taxon>
        <taxon>Alphaproteobacteria</taxon>
        <taxon>Hyphomicrobiales</taxon>
        <taxon>Rhizobiaceae</taxon>
        <taxon>Sinorhizobium/Ensifer group</taxon>
        <taxon>Sinorhizobium</taxon>
    </lineage>
</organism>
<dbReference type="CDD" id="cd10928">
    <property type="entry name" value="CE4_u4"/>
    <property type="match status" value="1"/>
</dbReference>
<dbReference type="SUPFAM" id="SSF88713">
    <property type="entry name" value="Glycoside hydrolase/deacetylase"/>
    <property type="match status" value="1"/>
</dbReference>
<evidence type="ECO:0000313" key="1">
    <source>
        <dbReference type="EMBL" id="AUX80261.1"/>
    </source>
</evidence>
<keyword evidence="1" id="KW-0614">Plasmid</keyword>
<dbReference type="InterPro" id="IPR049591">
    <property type="entry name" value="CE4_u4-like"/>
</dbReference>
<dbReference type="Gene3D" id="3.20.20.370">
    <property type="entry name" value="Glycoside hydrolase/deacetylase"/>
    <property type="match status" value="1"/>
</dbReference>
<sequence length="256" mass="28355">MTSEAIWQALIDRLDQMQEAGESADFWLRDDDAVEPTAALHRLLDLTDRFSVPLTLAVIPAHTDARLERCLAGRRDISVAVHGWSHENHAPAGEKRQELGSHRQGGTVSDELRAGYARLKTLFPASFVPLLVPPWNRIDAEIVAGLGAIGFRALSVFGSERSGKATALLRPGLQIINTHVDVIDWRGTRGCRDHAQIVRDILARLEQVVNGTGSVGILTHHLVHDENVWAFLSKLFEVTLTHPASRWRKVSDLIGR</sequence>
<protein>
    <submittedName>
        <fullName evidence="1">Carbohydrate esterase 4 superfamily protein</fullName>
    </submittedName>
</protein>
<name>A0A2L0HFI3_RHIFR</name>
<proteinExistence type="predicted"/>
<dbReference type="AlphaFoldDB" id="A0A2L0HFI3"/>
<gene>
    <name evidence="1" type="ORF">NXT3_PC01105</name>
</gene>
<reference evidence="1 2" key="1">
    <citation type="submission" date="2017-10" db="EMBL/GenBank/DDBJ databases">
        <title>Analysis of the genome sequences of Rhizobium populations associated to common bean (phaseolus vulgaris).</title>
        <authorList>
            <person name="Bustos P."/>
            <person name="Santamaria R.I."/>
            <person name="Miranda-Sanchez F."/>
            <person name="Perez-Carrascal O."/>
            <person name="Juarez S."/>
            <person name="Lozano L."/>
            <person name="Martinez-Flores I."/>
            <person name="Vinuesa P."/>
            <person name="Martinez-Romero E."/>
            <person name="Cevallos M.A."/>
            <person name="Romero D."/>
            <person name="Davila G."/>
            <person name="Gonzalez V."/>
        </authorList>
    </citation>
    <scope>NUCLEOTIDE SEQUENCE [LARGE SCALE GENOMIC DNA]</scope>
    <source>
        <strain evidence="1 2">NXT3</strain>
        <plasmid evidence="2">Plasmid psfrenxt3c</plasmid>
    </source>
</reference>
<dbReference type="Proteomes" id="UP000239340">
    <property type="component" value="Plasmid pSfreNXT3c"/>
</dbReference>
<dbReference type="RefSeq" id="WP_104841195.1">
    <property type="nucleotide sequence ID" value="NZ_CP024310.1"/>
</dbReference>
<accession>A0A2L0HFI3</accession>
<dbReference type="EMBL" id="CP024310">
    <property type="protein sequence ID" value="AUX80261.1"/>
    <property type="molecule type" value="Genomic_DNA"/>
</dbReference>